<dbReference type="EMBL" id="JAUSWH010000004">
    <property type="protein sequence ID" value="MDQ0455485.1"/>
    <property type="molecule type" value="Genomic_DNA"/>
</dbReference>
<feature type="modified residue" description="4-aspartylphosphate" evidence="1">
    <location>
        <position position="210"/>
    </location>
</feature>
<sequence length="287" mass="31717">MKSESSDISAEMSVMRADDDEVGLASRCVALLLARHGIPKYRYAVTVSEILGLSYSAGNRRMTMASSWSLEELKRIAEHFNETLEELIASYRADAFTEASIVINGHIIPCRIQLGHLSANVLPGTLIAKKIDEKWQVMTADAKPGAPVHLVSRVWIENTSRKRRIAILEDHADTAETILQYVETAGFEAEIFNDVHALADNISFDAYILDWVIKAENRPQTAFELVSKIRATDVYCPIVILTGEINTGNADADSIAVALTRYDLKFFTKPVSMPILIAALNSSFKTG</sequence>
<evidence type="ECO:0000313" key="4">
    <source>
        <dbReference type="Proteomes" id="UP001235269"/>
    </source>
</evidence>
<dbReference type="Proteomes" id="UP001235269">
    <property type="component" value="Unassembled WGS sequence"/>
</dbReference>
<evidence type="ECO:0000313" key="3">
    <source>
        <dbReference type="EMBL" id="MDQ0455485.1"/>
    </source>
</evidence>
<dbReference type="SUPFAM" id="SSF52172">
    <property type="entry name" value="CheY-like"/>
    <property type="match status" value="1"/>
</dbReference>
<comment type="caution">
    <text evidence="3">The sequence shown here is derived from an EMBL/GenBank/DDBJ whole genome shotgun (WGS) entry which is preliminary data.</text>
</comment>
<organism evidence="3 4">
    <name type="scientific">Rhizobium paknamense</name>
    <dbReference type="NCBI Taxonomy" id="1206817"/>
    <lineage>
        <taxon>Bacteria</taxon>
        <taxon>Pseudomonadati</taxon>
        <taxon>Pseudomonadota</taxon>
        <taxon>Alphaproteobacteria</taxon>
        <taxon>Hyphomicrobiales</taxon>
        <taxon>Rhizobiaceae</taxon>
        <taxon>Rhizobium/Agrobacterium group</taxon>
        <taxon>Rhizobium</taxon>
    </lineage>
</organism>
<dbReference type="Pfam" id="PF08667">
    <property type="entry name" value="BetR"/>
    <property type="match status" value="1"/>
</dbReference>
<dbReference type="CDD" id="cd00156">
    <property type="entry name" value="REC"/>
    <property type="match status" value="1"/>
</dbReference>
<proteinExistence type="predicted"/>
<evidence type="ECO:0000256" key="1">
    <source>
        <dbReference type="PROSITE-ProRule" id="PRU00169"/>
    </source>
</evidence>
<keyword evidence="1" id="KW-0597">Phosphoprotein</keyword>
<dbReference type="Gene3D" id="3.40.50.2300">
    <property type="match status" value="1"/>
</dbReference>
<reference evidence="3 4" key="1">
    <citation type="submission" date="2023-07" db="EMBL/GenBank/DDBJ databases">
        <title>Genomic Encyclopedia of Type Strains, Phase IV (KMG-IV): sequencing the most valuable type-strain genomes for metagenomic binning, comparative biology and taxonomic classification.</title>
        <authorList>
            <person name="Goeker M."/>
        </authorList>
    </citation>
    <scope>NUCLEOTIDE SEQUENCE [LARGE SCALE GENOMIC DNA]</scope>
    <source>
        <strain evidence="3 4">DSM 100301</strain>
    </source>
</reference>
<feature type="domain" description="Response regulatory" evidence="2">
    <location>
        <begin position="164"/>
        <end position="284"/>
    </location>
</feature>
<gene>
    <name evidence="3" type="ORF">QO005_001819</name>
</gene>
<dbReference type="InterPro" id="IPR013975">
    <property type="entry name" value="Tscrpt_reg_BetR_N"/>
</dbReference>
<dbReference type="PROSITE" id="PS50110">
    <property type="entry name" value="RESPONSE_REGULATORY"/>
    <property type="match status" value="1"/>
</dbReference>
<protein>
    <submittedName>
        <fullName evidence="3">CheY-like chemotaxis protein</fullName>
    </submittedName>
</protein>
<dbReference type="InterPro" id="IPR001789">
    <property type="entry name" value="Sig_transdc_resp-reg_receiver"/>
</dbReference>
<evidence type="ECO:0000259" key="2">
    <source>
        <dbReference type="PROSITE" id="PS50110"/>
    </source>
</evidence>
<accession>A0ABU0IBA2</accession>
<dbReference type="RefSeq" id="WP_307157665.1">
    <property type="nucleotide sequence ID" value="NZ_JAUSWH010000004.1"/>
</dbReference>
<keyword evidence="4" id="KW-1185">Reference proteome</keyword>
<dbReference type="SMART" id="SM00448">
    <property type="entry name" value="REC"/>
    <property type="match status" value="1"/>
</dbReference>
<dbReference type="InterPro" id="IPR011006">
    <property type="entry name" value="CheY-like_superfamily"/>
</dbReference>
<name>A0ABU0IBA2_9HYPH</name>